<dbReference type="AlphaFoldDB" id="A0A8X8H569"/>
<dbReference type="EMBL" id="WHUT02000018">
    <property type="protein sequence ID" value="NUB46637.1"/>
    <property type="molecule type" value="Genomic_DNA"/>
</dbReference>
<comment type="caution">
    <text evidence="1">The sequence shown here is derived from an EMBL/GenBank/DDBJ whole genome shotgun (WGS) entry which is preliminary data.</text>
</comment>
<sequence>MSGWGICTTVKAPPDQVRAFAAYHLGLGAARIWLFFDDPDDPAAAVLETWDRVEVTRCTEAWWHATCKRRPERHQNRQARNMQAVYARTTLPWVAHVDVDEFLLPDLPVAEALAAMPDDRAMLRMAPWEALHDPGLPDDIFTARAFRSAIKGPQRQALRDLAFGPYAPLLPDGVLSHSAGKCFFRTGVSRMEPRLHGAFRAGVRMEGGAFHPGIALLHFHAEDPARWQDRLAFRLSHGAYNYNPALQAHLLATDADGVADFYARVQAPDADVRAGLAAAGILREAELHLRKGLSAFEGG</sequence>
<accession>A0A8X8H569</accession>
<gene>
    <name evidence="1" type="ORF">GEU84_019790</name>
</gene>
<proteinExistence type="predicted"/>
<dbReference type="RefSeq" id="WP_174540039.1">
    <property type="nucleotide sequence ID" value="NZ_WHUT02000018.1"/>
</dbReference>
<keyword evidence="2" id="KW-1185">Reference proteome</keyword>
<organism evidence="1 2">
    <name type="scientific">Fertoeibacter niger</name>
    <dbReference type="NCBI Taxonomy" id="2656921"/>
    <lineage>
        <taxon>Bacteria</taxon>
        <taxon>Pseudomonadati</taxon>
        <taxon>Pseudomonadota</taxon>
        <taxon>Alphaproteobacteria</taxon>
        <taxon>Rhodobacterales</taxon>
        <taxon>Paracoccaceae</taxon>
        <taxon>Fertoeibacter</taxon>
    </lineage>
</organism>
<protein>
    <submittedName>
        <fullName evidence="1">Glycosyltransferase family 2 protein</fullName>
    </submittedName>
</protein>
<evidence type="ECO:0000313" key="2">
    <source>
        <dbReference type="Proteomes" id="UP000484076"/>
    </source>
</evidence>
<name>A0A8X8H569_9RHOB</name>
<reference evidence="1" key="1">
    <citation type="submission" date="2020-05" db="EMBL/GenBank/DDBJ databases">
        <title>Fertoebacter nigrum gen. nov., sp. nov., a new member of the family Rhodobacteraceae.</title>
        <authorList>
            <person name="Szuroczki S."/>
            <person name="Abbaszade G."/>
            <person name="Buni D."/>
            <person name="Schumann P."/>
            <person name="Toth E."/>
        </authorList>
    </citation>
    <scope>NUCLEOTIDE SEQUENCE</scope>
    <source>
        <strain evidence="1">RG-N-1a</strain>
    </source>
</reference>
<dbReference type="Pfam" id="PF13704">
    <property type="entry name" value="Glyco_tranf_2_4"/>
    <property type="match status" value="1"/>
</dbReference>
<evidence type="ECO:0000313" key="1">
    <source>
        <dbReference type="EMBL" id="NUB46637.1"/>
    </source>
</evidence>
<dbReference type="Proteomes" id="UP000484076">
    <property type="component" value="Unassembled WGS sequence"/>
</dbReference>